<organism evidence="3 4">
    <name type="scientific">Mycena maculata</name>
    <dbReference type="NCBI Taxonomy" id="230809"/>
    <lineage>
        <taxon>Eukaryota</taxon>
        <taxon>Fungi</taxon>
        <taxon>Dikarya</taxon>
        <taxon>Basidiomycota</taxon>
        <taxon>Agaricomycotina</taxon>
        <taxon>Agaricomycetes</taxon>
        <taxon>Agaricomycetidae</taxon>
        <taxon>Agaricales</taxon>
        <taxon>Marasmiineae</taxon>
        <taxon>Mycenaceae</taxon>
        <taxon>Mycena</taxon>
    </lineage>
</organism>
<evidence type="ECO:0000256" key="2">
    <source>
        <dbReference type="SAM" id="MobiDB-lite"/>
    </source>
</evidence>
<accession>A0AAD7IB52</accession>
<dbReference type="EMBL" id="JARJLG010000138">
    <property type="protein sequence ID" value="KAJ7738253.1"/>
    <property type="molecule type" value="Genomic_DNA"/>
</dbReference>
<evidence type="ECO:0000313" key="4">
    <source>
        <dbReference type="Proteomes" id="UP001215280"/>
    </source>
</evidence>
<keyword evidence="1" id="KW-0378">Hydrolase</keyword>
<evidence type="ECO:0000313" key="3">
    <source>
        <dbReference type="EMBL" id="KAJ7738253.1"/>
    </source>
</evidence>
<keyword evidence="4" id="KW-1185">Reference proteome</keyword>
<dbReference type="PANTHER" id="PTHR31956:SF8">
    <property type="entry name" value="ACID PHOSPHATASE PHOA (AFU_ORTHOLOGUE AFUA_1G03570)"/>
    <property type="match status" value="1"/>
</dbReference>
<dbReference type="PANTHER" id="PTHR31956">
    <property type="entry name" value="NON-SPECIFIC PHOSPHOLIPASE C4-RELATED"/>
    <property type="match status" value="1"/>
</dbReference>
<sequence>MSPTSLFADYYFSPRPLASGTDPELYRLFPTSSKTRLPVKGKVFNRVIQVWLENTDFERGILLTNYNSLTHPSEPNYVGAISPACIDDNMYRIPSNISCVVDLLEDKGISWAMELLLLFPQWSEFGPASLPPSNDSKLTLTFHFSYTAPNYASPSSAPVHILRPQLRKYNPFAIYDAVSQDRECVKRIRTFNDVNGTAAAGFRDGSDFIPPFSTPYSYVNDAHNTIIDFAASFLEYWLVRLTRGAVPENLRGMTDDTFTQTTPRSAPSRSTGTSRVLGGMTQIRTFSLLTYISISPDAPRSALSNVFSFVAQKTGYTNVHISASQVPMFDFTGSRCTECIHPLHSSPSPVNMLALNTTTPWQMSPETTSEKNIISCADAASP</sequence>
<evidence type="ECO:0000256" key="1">
    <source>
        <dbReference type="ARBA" id="ARBA00022801"/>
    </source>
</evidence>
<protein>
    <submittedName>
        <fullName evidence="3">Uncharacterized protein</fullName>
    </submittedName>
</protein>
<name>A0AAD7IB52_9AGAR</name>
<dbReference type="GO" id="GO:0016788">
    <property type="term" value="F:hydrolase activity, acting on ester bonds"/>
    <property type="evidence" value="ECO:0007669"/>
    <property type="project" value="InterPro"/>
</dbReference>
<feature type="region of interest" description="Disordered" evidence="2">
    <location>
        <begin position="252"/>
        <end position="274"/>
    </location>
</feature>
<dbReference type="Proteomes" id="UP001215280">
    <property type="component" value="Unassembled WGS sequence"/>
</dbReference>
<dbReference type="InterPro" id="IPR007312">
    <property type="entry name" value="Phosphoesterase"/>
</dbReference>
<gene>
    <name evidence="3" type="ORF">DFH07DRAFT_966165</name>
</gene>
<proteinExistence type="predicted"/>
<comment type="caution">
    <text evidence="3">The sequence shown here is derived from an EMBL/GenBank/DDBJ whole genome shotgun (WGS) entry which is preliminary data.</text>
</comment>
<reference evidence="3" key="1">
    <citation type="submission" date="2023-03" db="EMBL/GenBank/DDBJ databases">
        <title>Massive genome expansion in bonnet fungi (Mycena s.s.) driven by repeated elements and novel gene families across ecological guilds.</title>
        <authorList>
            <consortium name="Lawrence Berkeley National Laboratory"/>
            <person name="Harder C.B."/>
            <person name="Miyauchi S."/>
            <person name="Viragh M."/>
            <person name="Kuo A."/>
            <person name="Thoen E."/>
            <person name="Andreopoulos B."/>
            <person name="Lu D."/>
            <person name="Skrede I."/>
            <person name="Drula E."/>
            <person name="Henrissat B."/>
            <person name="Morin E."/>
            <person name="Kohler A."/>
            <person name="Barry K."/>
            <person name="LaButti K."/>
            <person name="Morin E."/>
            <person name="Salamov A."/>
            <person name="Lipzen A."/>
            <person name="Mereny Z."/>
            <person name="Hegedus B."/>
            <person name="Baldrian P."/>
            <person name="Stursova M."/>
            <person name="Weitz H."/>
            <person name="Taylor A."/>
            <person name="Grigoriev I.V."/>
            <person name="Nagy L.G."/>
            <person name="Martin F."/>
            <person name="Kauserud H."/>
        </authorList>
    </citation>
    <scope>NUCLEOTIDE SEQUENCE</scope>
    <source>
        <strain evidence="3">CBHHK188m</strain>
    </source>
</reference>
<dbReference type="AlphaFoldDB" id="A0AAD7IB52"/>
<feature type="compositionally biased region" description="Polar residues" evidence="2">
    <location>
        <begin position="256"/>
        <end position="274"/>
    </location>
</feature>
<dbReference type="GO" id="GO:0009395">
    <property type="term" value="P:phospholipid catabolic process"/>
    <property type="evidence" value="ECO:0007669"/>
    <property type="project" value="TreeGrafter"/>
</dbReference>